<keyword evidence="2" id="KW-0648">Protein biosynthesis</keyword>
<feature type="region of interest" description="Disordered" evidence="1">
    <location>
        <begin position="66"/>
        <end position="85"/>
    </location>
</feature>
<keyword evidence="3" id="KW-1185">Reference proteome</keyword>
<dbReference type="GO" id="GO:0003743">
    <property type="term" value="F:translation initiation factor activity"/>
    <property type="evidence" value="ECO:0007669"/>
    <property type="project" value="UniProtKB-KW"/>
</dbReference>
<sequence length="224" mass="23259">MKCVPKKHCASVIAKIRPQPDNVEQYRTDYGYLGPMLCSHVMKARTQAALQAQQVNRTTLTITQPRPTLTVSQSGLSGSAGPRTPSIIKVPSSLTLMSPRPGTPSQPSPPATKYIVMATSAGAASTQQVITISSSQSASPVTSTVPSATSTLQPLVKLESGGGSGLTTSRPLQKYIVVSLPSSASSSLESKSSVLPTSISSNPLEAAMKLDRSESPGASTQSPH</sequence>
<evidence type="ECO:0000313" key="3">
    <source>
        <dbReference type="Proteomes" id="UP000424527"/>
    </source>
</evidence>
<proteinExistence type="predicted"/>
<keyword evidence="2" id="KW-0396">Initiation factor</keyword>
<evidence type="ECO:0000256" key="1">
    <source>
        <dbReference type="SAM" id="MobiDB-lite"/>
    </source>
</evidence>
<comment type="caution">
    <text evidence="2">The sequence shown here is derived from an EMBL/GenBank/DDBJ whole genome shotgun (WGS) entry which is preliminary data.</text>
</comment>
<feature type="compositionally biased region" description="Pro residues" evidence="1">
    <location>
        <begin position="101"/>
        <end position="110"/>
    </location>
</feature>
<protein>
    <submittedName>
        <fullName evidence="2">Transcription initiation factor TFIID subunit 6</fullName>
    </submittedName>
</protein>
<dbReference type="EMBL" id="REGW02000013">
    <property type="protein sequence ID" value="KAE8288170.1"/>
    <property type="molecule type" value="Genomic_DNA"/>
</dbReference>
<accession>A0A6G0I9Q4</accession>
<dbReference type="AlphaFoldDB" id="A0A6G0I9Q4"/>
<feature type="region of interest" description="Disordered" evidence="1">
    <location>
        <begin position="205"/>
        <end position="224"/>
    </location>
</feature>
<gene>
    <name evidence="2" type="ORF">D5F01_LYC14232</name>
</gene>
<name>A0A6G0I9Q4_LARCR</name>
<feature type="region of interest" description="Disordered" evidence="1">
    <location>
        <begin position="92"/>
        <end position="111"/>
    </location>
</feature>
<dbReference type="Proteomes" id="UP000424527">
    <property type="component" value="Unassembled WGS sequence"/>
</dbReference>
<organism evidence="2 3">
    <name type="scientific">Larimichthys crocea</name>
    <name type="common">Large yellow croaker</name>
    <name type="synonym">Pseudosciaena crocea</name>
    <dbReference type="NCBI Taxonomy" id="215358"/>
    <lineage>
        <taxon>Eukaryota</taxon>
        <taxon>Metazoa</taxon>
        <taxon>Chordata</taxon>
        <taxon>Craniata</taxon>
        <taxon>Vertebrata</taxon>
        <taxon>Euteleostomi</taxon>
        <taxon>Actinopterygii</taxon>
        <taxon>Neopterygii</taxon>
        <taxon>Teleostei</taxon>
        <taxon>Neoteleostei</taxon>
        <taxon>Acanthomorphata</taxon>
        <taxon>Eupercaria</taxon>
        <taxon>Sciaenidae</taxon>
        <taxon>Larimichthys</taxon>
    </lineage>
</organism>
<reference evidence="2 3" key="1">
    <citation type="submission" date="2019-07" db="EMBL/GenBank/DDBJ databases">
        <title>Chromosome genome assembly for large yellow croaker.</title>
        <authorList>
            <person name="Xiao S."/>
        </authorList>
    </citation>
    <scope>NUCLEOTIDE SEQUENCE [LARGE SCALE GENOMIC DNA]</scope>
    <source>
        <strain evidence="2">JMULYC20181020</strain>
        <tissue evidence="2">Muscle</tissue>
    </source>
</reference>
<feature type="compositionally biased region" description="Polar residues" evidence="1">
    <location>
        <begin position="66"/>
        <end position="77"/>
    </location>
</feature>
<evidence type="ECO:0000313" key="2">
    <source>
        <dbReference type="EMBL" id="KAE8288170.1"/>
    </source>
</evidence>